<comment type="similarity">
    <text evidence="1 11">Belongs to the RNA polymerase subunit omega family.</text>
</comment>
<evidence type="ECO:0000256" key="1">
    <source>
        <dbReference type="ARBA" id="ARBA00006711"/>
    </source>
</evidence>
<dbReference type="InterPro" id="IPR036161">
    <property type="entry name" value="RPB6/omega-like_sf"/>
</dbReference>
<sequence length="85" mass="9529">MARVTVEDCLDNVENRFQLVMISSQRSRQLARGSRDAQLPWENDKPTVMALREIAAGLVDRSVLDEPVEAPERPRPADTGVPLDE</sequence>
<keyword evidence="4 11" id="KW-0240">DNA-directed RNA polymerase</keyword>
<dbReference type="PANTHER" id="PTHR34476:SF1">
    <property type="entry name" value="DNA-DIRECTED RNA POLYMERASE SUBUNIT OMEGA"/>
    <property type="match status" value="1"/>
</dbReference>
<keyword evidence="5 11" id="KW-0808">Transferase</keyword>
<evidence type="ECO:0000256" key="10">
    <source>
        <dbReference type="ARBA" id="ARBA00048552"/>
    </source>
</evidence>
<proteinExistence type="inferred from homology"/>
<dbReference type="EMBL" id="CP119391">
    <property type="protein sequence ID" value="WNK20356.1"/>
    <property type="molecule type" value="Genomic_DNA"/>
</dbReference>
<evidence type="ECO:0000256" key="12">
    <source>
        <dbReference type="SAM" id="MobiDB-lite"/>
    </source>
</evidence>
<dbReference type="Proteomes" id="UP001301869">
    <property type="component" value="Chromosome"/>
</dbReference>
<reference evidence="13 14" key="1">
    <citation type="submission" date="2023-03" db="EMBL/GenBank/DDBJ databases">
        <title>Halomonas sp. nov., isolated from Korean tranditional fermented seafood 'Jeotgal'.</title>
        <authorList>
            <person name="Kim B."/>
            <person name="Shin N.-R."/>
        </authorList>
    </citation>
    <scope>NUCLEOTIDE SEQUENCE [LARGE SCALE GENOMIC DNA]</scope>
    <source>
        <strain evidence="13 14">SG2L-4</strain>
    </source>
</reference>
<dbReference type="InterPro" id="IPR006110">
    <property type="entry name" value="Pol_omega/Rpo6/RPB6"/>
</dbReference>
<feature type="region of interest" description="Disordered" evidence="12">
    <location>
        <begin position="63"/>
        <end position="85"/>
    </location>
</feature>
<dbReference type="GO" id="GO:0000428">
    <property type="term" value="C:DNA-directed RNA polymerase complex"/>
    <property type="evidence" value="ECO:0007669"/>
    <property type="project" value="UniProtKB-KW"/>
</dbReference>
<keyword evidence="7 11" id="KW-0804">Transcription</keyword>
<dbReference type="SUPFAM" id="SSF63562">
    <property type="entry name" value="RPB6/omega subunit-like"/>
    <property type="match status" value="1"/>
</dbReference>
<evidence type="ECO:0000313" key="13">
    <source>
        <dbReference type="EMBL" id="WNK20356.1"/>
    </source>
</evidence>
<dbReference type="HAMAP" id="MF_00366">
    <property type="entry name" value="RNApol_bact_RpoZ"/>
    <property type="match status" value="1"/>
</dbReference>
<dbReference type="GO" id="GO:0003899">
    <property type="term" value="F:DNA-directed RNA polymerase activity"/>
    <property type="evidence" value="ECO:0007669"/>
    <property type="project" value="UniProtKB-EC"/>
</dbReference>
<evidence type="ECO:0000256" key="9">
    <source>
        <dbReference type="ARBA" id="ARBA00030998"/>
    </source>
</evidence>
<protein>
    <recommendedName>
        <fullName evidence="3 11">DNA-directed RNA polymerase subunit omega</fullName>
        <shortName evidence="11">RNAP omega subunit</shortName>
        <ecNumber evidence="2 11">2.7.7.6</ecNumber>
    </recommendedName>
    <alternativeName>
        <fullName evidence="9 11">RNA polymerase omega subunit</fullName>
    </alternativeName>
    <alternativeName>
        <fullName evidence="8 11">Transcriptase subunit omega</fullName>
    </alternativeName>
</protein>
<dbReference type="EC" id="2.7.7.6" evidence="2 11"/>
<evidence type="ECO:0000256" key="11">
    <source>
        <dbReference type="HAMAP-Rule" id="MF_00366"/>
    </source>
</evidence>
<comment type="subunit">
    <text evidence="11">The RNAP catalytic core consists of 2 alpha, 1 beta, 1 beta' and 1 omega subunit. When a sigma factor is associated with the core the holoenzyme is formed, which can initiate transcription.</text>
</comment>
<dbReference type="InterPro" id="IPR003716">
    <property type="entry name" value="DNA-dir_RNA_pol_omega"/>
</dbReference>
<evidence type="ECO:0000256" key="4">
    <source>
        <dbReference type="ARBA" id="ARBA00022478"/>
    </source>
</evidence>
<gene>
    <name evidence="11 13" type="primary">rpoZ</name>
    <name evidence="13" type="ORF">P1P91_01325</name>
</gene>
<accession>A0ABY9YZQ6</accession>
<keyword evidence="6 11" id="KW-0548">Nucleotidyltransferase</keyword>
<evidence type="ECO:0000256" key="6">
    <source>
        <dbReference type="ARBA" id="ARBA00022695"/>
    </source>
</evidence>
<comment type="catalytic activity">
    <reaction evidence="10 11">
        <text>RNA(n) + a ribonucleoside 5'-triphosphate = RNA(n+1) + diphosphate</text>
        <dbReference type="Rhea" id="RHEA:21248"/>
        <dbReference type="Rhea" id="RHEA-COMP:14527"/>
        <dbReference type="Rhea" id="RHEA-COMP:17342"/>
        <dbReference type="ChEBI" id="CHEBI:33019"/>
        <dbReference type="ChEBI" id="CHEBI:61557"/>
        <dbReference type="ChEBI" id="CHEBI:140395"/>
        <dbReference type="EC" id="2.7.7.6"/>
    </reaction>
</comment>
<dbReference type="NCBIfam" id="TIGR00690">
    <property type="entry name" value="rpoZ"/>
    <property type="match status" value="1"/>
</dbReference>
<evidence type="ECO:0000256" key="5">
    <source>
        <dbReference type="ARBA" id="ARBA00022679"/>
    </source>
</evidence>
<evidence type="ECO:0000313" key="14">
    <source>
        <dbReference type="Proteomes" id="UP001301869"/>
    </source>
</evidence>
<keyword evidence="14" id="KW-1185">Reference proteome</keyword>
<evidence type="ECO:0000256" key="7">
    <source>
        <dbReference type="ARBA" id="ARBA00023163"/>
    </source>
</evidence>
<dbReference type="SMART" id="SM01409">
    <property type="entry name" value="RNA_pol_Rpb6"/>
    <property type="match status" value="1"/>
</dbReference>
<evidence type="ECO:0000256" key="3">
    <source>
        <dbReference type="ARBA" id="ARBA00013725"/>
    </source>
</evidence>
<organism evidence="13 14">
    <name type="scientific">Halomonas piscis</name>
    <dbReference type="NCBI Taxonomy" id="3031727"/>
    <lineage>
        <taxon>Bacteria</taxon>
        <taxon>Pseudomonadati</taxon>
        <taxon>Pseudomonadota</taxon>
        <taxon>Gammaproteobacteria</taxon>
        <taxon>Oceanospirillales</taxon>
        <taxon>Halomonadaceae</taxon>
        <taxon>Halomonas</taxon>
    </lineage>
</organism>
<comment type="function">
    <text evidence="11">Promotes RNA polymerase assembly. Latches the N- and C-terminal regions of the beta' subunit thereby facilitating its interaction with the beta and alpha subunits.</text>
</comment>
<dbReference type="RefSeq" id="WP_311883985.1">
    <property type="nucleotide sequence ID" value="NZ_CP119391.1"/>
</dbReference>
<name>A0ABY9YZQ6_9GAMM</name>
<evidence type="ECO:0000256" key="2">
    <source>
        <dbReference type="ARBA" id="ARBA00012418"/>
    </source>
</evidence>
<evidence type="ECO:0000256" key="8">
    <source>
        <dbReference type="ARBA" id="ARBA00029924"/>
    </source>
</evidence>
<dbReference type="Pfam" id="PF01192">
    <property type="entry name" value="RNA_pol_Rpb6"/>
    <property type="match status" value="1"/>
</dbReference>
<dbReference type="Gene3D" id="3.90.940.10">
    <property type="match status" value="1"/>
</dbReference>
<dbReference type="PANTHER" id="PTHR34476">
    <property type="entry name" value="DNA-DIRECTED RNA POLYMERASE SUBUNIT OMEGA"/>
    <property type="match status" value="1"/>
</dbReference>